<proteinExistence type="predicted"/>
<dbReference type="AlphaFoldDB" id="A0AAW9YRA6"/>
<reference evidence="1" key="1">
    <citation type="submission" date="2019-11" db="EMBL/GenBank/DDBJ databases">
        <title>Whole genome comparisons of Staphylococcus agnetis isolates from cattle and chickens.</title>
        <authorList>
            <person name="Rhoads D."/>
            <person name="Shwani A."/>
            <person name="Adkins P."/>
            <person name="Calcutt M."/>
            <person name="Middleton J."/>
        </authorList>
    </citation>
    <scope>NUCLEOTIDE SEQUENCE</scope>
    <source>
        <strain evidence="1">1387</strain>
    </source>
</reference>
<evidence type="ECO:0000313" key="2">
    <source>
        <dbReference type="Proteomes" id="UP000646308"/>
    </source>
</evidence>
<dbReference type="EMBL" id="WMFL01000009">
    <property type="protein sequence ID" value="NJI01324.1"/>
    <property type="molecule type" value="Genomic_DNA"/>
</dbReference>
<comment type="caution">
    <text evidence="1">The sequence shown here is derived from an EMBL/GenBank/DDBJ whole genome shotgun (WGS) entry which is preliminary data.</text>
</comment>
<dbReference type="RefSeq" id="WP_133173881.1">
    <property type="nucleotide sequence ID" value="NZ_PZDY01000029.1"/>
</dbReference>
<accession>A0AAW9YRA6</accession>
<protein>
    <submittedName>
        <fullName evidence="1">Uncharacterized protein</fullName>
    </submittedName>
</protein>
<name>A0AAW9YRA6_9STAP</name>
<organism evidence="1 2">
    <name type="scientific">Staphylococcus agnetis</name>
    <dbReference type="NCBI Taxonomy" id="985762"/>
    <lineage>
        <taxon>Bacteria</taxon>
        <taxon>Bacillati</taxon>
        <taxon>Bacillota</taxon>
        <taxon>Bacilli</taxon>
        <taxon>Bacillales</taxon>
        <taxon>Staphylococcaceae</taxon>
        <taxon>Staphylococcus</taxon>
    </lineage>
</organism>
<evidence type="ECO:0000313" key="1">
    <source>
        <dbReference type="EMBL" id="NJI01324.1"/>
    </source>
</evidence>
<sequence length="63" mass="6894">MILSLQWGFGLQLPDINIGSLNILSPGNPILGAISIQNIVSSWLFWVLLYSTCHLSKNGRGLL</sequence>
<gene>
    <name evidence="1" type="ORF">GLV84_00285</name>
</gene>
<dbReference type="Proteomes" id="UP000646308">
    <property type="component" value="Unassembled WGS sequence"/>
</dbReference>